<gene>
    <name evidence="2" type="ORF">F5050DRAFT_1730381</name>
</gene>
<reference evidence="2" key="1">
    <citation type="submission" date="2022-08" db="EMBL/GenBank/DDBJ databases">
        <authorList>
            <consortium name="DOE Joint Genome Institute"/>
            <person name="Min B."/>
            <person name="Riley R."/>
            <person name="Sierra-Patev S."/>
            <person name="Naranjo-Ortiz M."/>
            <person name="Looney B."/>
            <person name="Konkel Z."/>
            <person name="Slot J.C."/>
            <person name="Sakamoto Y."/>
            <person name="Steenwyk J.L."/>
            <person name="Rokas A."/>
            <person name="Carro J."/>
            <person name="Camarero S."/>
            <person name="Ferreira P."/>
            <person name="Molpeceres G."/>
            <person name="Ruiz-Duenas F.J."/>
            <person name="Serrano A."/>
            <person name="Henrissat B."/>
            <person name="Drula E."/>
            <person name="Hughes K.W."/>
            <person name="Mata J.L."/>
            <person name="Ishikawa N.K."/>
            <person name="Vargas-Isla R."/>
            <person name="Ushijima S."/>
            <person name="Smith C.A."/>
            <person name="Ahrendt S."/>
            <person name="Andreopoulos W."/>
            <person name="He G."/>
            <person name="Labutti K."/>
            <person name="Lipzen A."/>
            <person name="Ng V."/>
            <person name="Sandor L."/>
            <person name="Barry K."/>
            <person name="Martinez A.T."/>
            <person name="Xiao Y."/>
            <person name="Gibbons J.G."/>
            <person name="Terashima K."/>
            <person name="Hibbett D.S."/>
            <person name="Grigoriev I.V."/>
        </authorList>
    </citation>
    <scope>NUCLEOTIDE SEQUENCE</scope>
    <source>
        <strain evidence="2">TFB10827</strain>
    </source>
</reference>
<comment type="caution">
    <text evidence="2">The sequence shown here is derived from an EMBL/GenBank/DDBJ whole genome shotgun (WGS) entry which is preliminary data.</text>
</comment>
<name>A0ABQ8QQ77_9AGAR</name>
<sequence length="355" mass="40664">MFRMWLWRQTGSSRDVHMYIRCFFQATGKFFSTSRTASQRTCRERVKPEQRPKLRDSEIGFVRISLIIQQTHNFRQTSSVNESTAGHSPGADSDLTSAVSSQYNEEKATFSEEEKSQMVAYLHDVLKTTITQRAVPFPLHVAFAEDVPIENRGMAPPRGPGSAVGFWEWEGERYQWGIPLSQLVEGRSKLADANEMAFDSKELFQESVRFELVWPGYLHRRWLVSVPLHDYSGGKIRWTKKELGRFIACQYQKFAELCDHSIVCKEPAWRIGSGGIAFEDMRIVTFWNITKDIWRAEIAVDVLNNGWAGSRQEYYSLTGAEGCYSKIIPEGEDKRCPSCGTVHDPDPRLRKAEKG</sequence>
<protein>
    <submittedName>
        <fullName evidence="2">Uncharacterized protein</fullName>
    </submittedName>
</protein>
<accession>A0ABQ8QQ77</accession>
<evidence type="ECO:0000256" key="1">
    <source>
        <dbReference type="SAM" id="MobiDB-lite"/>
    </source>
</evidence>
<organism evidence="2 3">
    <name type="scientific">Lentinula boryana</name>
    <dbReference type="NCBI Taxonomy" id="40481"/>
    <lineage>
        <taxon>Eukaryota</taxon>
        <taxon>Fungi</taxon>
        <taxon>Dikarya</taxon>
        <taxon>Basidiomycota</taxon>
        <taxon>Agaricomycotina</taxon>
        <taxon>Agaricomycetes</taxon>
        <taxon>Agaricomycetidae</taxon>
        <taxon>Agaricales</taxon>
        <taxon>Marasmiineae</taxon>
        <taxon>Omphalotaceae</taxon>
        <taxon>Lentinula</taxon>
    </lineage>
</organism>
<feature type="region of interest" description="Disordered" evidence="1">
    <location>
        <begin position="75"/>
        <end position="98"/>
    </location>
</feature>
<dbReference type="Proteomes" id="UP001163828">
    <property type="component" value="Unassembled WGS sequence"/>
</dbReference>
<evidence type="ECO:0000313" key="3">
    <source>
        <dbReference type="Proteomes" id="UP001163828"/>
    </source>
</evidence>
<proteinExistence type="predicted"/>
<dbReference type="EMBL" id="MU790520">
    <property type="protein sequence ID" value="KAJ4000540.1"/>
    <property type="molecule type" value="Genomic_DNA"/>
</dbReference>
<feature type="compositionally biased region" description="Polar residues" evidence="1">
    <location>
        <begin position="75"/>
        <end position="86"/>
    </location>
</feature>
<evidence type="ECO:0000313" key="2">
    <source>
        <dbReference type="EMBL" id="KAJ4000540.1"/>
    </source>
</evidence>
<keyword evidence="3" id="KW-1185">Reference proteome</keyword>